<dbReference type="Proteomes" id="UP001166004">
    <property type="component" value="Unassembled WGS sequence"/>
</dbReference>
<keyword evidence="2" id="KW-1185">Reference proteome</keyword>
<sequence>MATYECPKCGMSVNANCGKCNEPLVNDILKLEDGNEVQISKCPNEHGKIKSPLCCGQDMSCEI</sequence>
<name>A0ABX1T2H3_PELUQ</name>
<reference evidence="1 2" key="1">
    <citation type="submission" date="2019-07" db="EMBL/GenBank/DDBJ databases">
        <title>SAR11 Genome Evolution.</title>
        <authorList>
            <person name="Giovannoni S."/>
        </authorList>
    </citation>
    <scope>NUCLEOTIDE SEQUENCE [LARGE SCALE GENOMIC DNA]</scope>
    <source>
        <strain evidence="1 2">HTCC9565</strain>
    </source>
</reference>
<comment type="caution">
    <text evidence="1">The sequence shown here is derived from an EMBL/GenBank/DDBJ whole genome shotgun (WGS) entry which is preliminary data.</text>
</comment>
<gene>
    <name evidence="1" type="ORF">VP91_00009510</name>
</gene>
<protein>
    <recommendedName>
        <fullName evidence="3">Zinc-ribbon domain-containing protein</fullName>
    </recommendedName>
</protein>
<evidence type="ECO:0000313" key="2">
    <source>
        <dbReference type="Proteomes" id="UP001166004"/>
    </source>
</evidence>
<dbReference type="EMBL" id="LANA01000002">
    <property type="protein sequence ID" value="NMN67802.1"/>
    <property type="molecule type" value="Genomic_DNA"/>
</dbReference>
<dbReference type="RefSeq" id="WP_169036306.1">
    <property type="nucleotide sequence ID" value="NZ_LANA01000002.1"/>
</dbReference>
<organism evidence="1 2">
    <name type="scientific">Pelagibacter ubique</name>
    <dbReference type="NCBI Taxonomy" id="198252"/>
    <lineage>
        <taxon>Bacteria</taxon>
        <taxon>Pseudomonadati</taxon>
        <taxon>Pseudomonadota</taxon>
        <taxon>Alphaproteobacteria</taxon>
        <taxon>Candidatus Pelagibacterales</taxon>
        <taxon>Candidatus Pelagibacteraceae</taxon>
        <taxon>Candidatus Pelagibacter</taxon>
    </lineage>
</organism>
<evidence type="ECO:0008006" key="3">
    <source>
        <dbReference type="Google" id="ProtNLM"/>
    </source>
</evidence>
<proteinExistence type="predicted"/>
<evidence type="ECO:0000313" key="1">
    <source>
        <dbReference type="EMBL" id="NMN67802.1"/>
    </source>
</evidence>
<accession>A0ABX1T2H3</accession>